<evidence type="ECO:0000313" key="16">
    <source>
        <dbReference type="EMBL" id="ASJ71747.1"/>
    </source>
</evidence>
<keyword evidence="11" id="KW-0175">Coiled coil</keyword>
<feature type="short sequence motif" description="'HIGH' region" evidence="9">
    <location>
        <begin position="42"/>
        <end position="52"/>
    </location>
</feature>
<dbReference type="SUPFAM" id="SSF47323">
    <property type="entry name" value="Anticodon-binding domain of a subclass of class I aminoacyl-tRNA synthetases"/>
    <property type="match status" value="1"/>
</dbReference>
<name>A0A2Z2NVQ6_9GAMM</name>
<dbReference type="FunFam" id="3.90.740.10:FF:000012">
    <property type="entry name" value="Leucine--tRNA ligase"/>
    <property type="match status" value="1"/>
</dbReference>
<dbReference type="PRINTS" id="PR00985">
    <property type="entry name" value="TRNASYNTHLEU"/>
</dbReference>
<dbReference type="EMBL" id="CP018632">
    <property type="protein sequence ID" value="ASJ71747.1"/>
    <property type="molecule type" value="Genomic_DNA"/>
</dbReference>
<dbReference type="PANTHER" id="PTHR43740:SF2">
    <property type="entry name" value="LEUCINE--TRNA LIGASE, MITOCHONDRIAL"/>
    <property type="match status" value="1"/>
</dbReference>
<feature type="domain" description="Leucyl-tRNA synthetase editing" evidence="15">
    <location>
        <begin position="222"/>
        <end position="417"/>
    </location>
</feature>
<evidence type="ECO:0000256" key="7">
    <source>
        <dbReference type="ARBA" id="ARBA00023146"/>
    </source>
</evidence>
<keyword evidence="6 9" id="KW-0648">Protein biosynthesis</keyword>
<comment type="subcellular location">
    <subcellularLocation>
        <location evidence="9">Cytoplasm</location>
    </subcellularLocation>
</comment>
<dbReference type="OrthoDB" id="9810365at2"/>
<feature type="domain" description="Aminoacyl-tRNA synthetase class Ia" evidence="12">
    <location>
        <begin position="633"/>
        <end position="673"/>
    </location>
</feature>
<evidence type="ECO:0000256" key="5">
    <source>
        <dbReference type="ARBA" id="ARBA00022840"/>
    </source>
</evidence>
<dbReference type="Gene3D" id="3.90.740.10">
    <property type="entry name" value="Valyl/Leucyl/Isoleucyl-tRNA synthetase, editing domain"/>
    <property type="match status" value="1"/>
</dbReference>
<dbReference type="InterPro" id="IPR013155">
    <property type="entry name" value="M/V/L/I-tRNA-synth_anticd-bd"/>
</dbReference>
<feature type="domain" description="Methionyl/Leucyl tRNA synthetase" evidence="14">
    <location>
        <begin position="38"/>
        <end position="173"/>
    </location>
</feature>
<organism evidence="16 17">
    <name type="scientific">Granulosicoccus antarcticus IMCC3135</name>
    <dbReference type="NCBI Taxonomy" id="1192854"/>
    <lineage>
        <taxon>Bacteria</taxon>
        <taxon>Pseudomonadati</taxon>
        <taxon>Pseudomonadota</taxon>
        <taxon>Gammaproteobacteria</taxon>
        <taxon>Chromatiales</taxon>
        <taxon>Granulosicoccaceae</taxon>
        <taxon>Granulosicoccus</taxon>
    </lineage>
</organism>
<dbReference type="InterPro" id="IPR002300">
    <property type="entry name" value="aa-tRNA-synth_Ia"/>
</dbReference>
<dbReference type="FunFam" id="3.10.20.590:FF:000001">
    <property type="entry name" value="Leucine--tRNA ligase"/>
    <property type="match status" value="1"/>
</dbReference>
<dbReference type="GO" id="GO:0002161">
    <property type="term" value="F:aminoacyl-tRNA deacylase activity"/>
    <property type="evidence" value="ECO:0007669"/>
    <property type="project" value="InterPro"/>
</dbReference>
<dbReference type="Pfam" id="PF09334">
    <property type="entry name" value="tRNA-synt_1g"/>
    <property type="match status" value="1"/>
</dbReference>
<evidence type="ECO:0000259" key="15">
    <source>
        <dbReference type="Pfam" id="PF13603"/>
    </source>
</evidence>
<dbReference type="CDD" id="cd07958">
    <property type="entry name" value="Anticodon_Ia_Leu_BEm"/>
    <property type="match status" value="1"/>
</dbReference>
<evidence type="ECO:0000259" key="14">
    <source>
        <dbReference type="Pfam" id="PF09334"/>
    </source>
</evidence>
<evidence type="ECO:0000256" key="3">
    <source>
        <dbReference type="ARBA" id="ARBA00022598"/>
    </source>
</evidence>
<evidence type="ECO:0000259" key="12">
    <source>
        <dbReference type="Pfam" id="PF00133"/>
    </source>
</evidence>
<feature type="short sequence motif" description="'KMSKS' region" evidence="9">
    <location>
        <begin position="634"/>
        <end position="638"/>
    </location>
</feature>
<dbReference type="FunFam" id="3.40.50.620:FF:000003">
    <property type="entry name" value="Leucine--tRNA ligase"/>
    <property type="match status" value="1"/>
</dbReference>
<evidence type="ECO:0000256" key="8">
    <source>
        <dbReference type="ARBA" id="ARBA00047469"/>
    </source>
</evidence>
<evidence type="ECO:0000256" key="11">
    <source>
        <dbReference type="SAM" id="Coils"/>
    </source>
</evidence>
<evidence type="ECO:0000256" key="6">
    <source>
        <dbReference type="ARBA" id="ARBA00022917"/>
    </source>
</evidence>
<dbReference type="SUPFAM" id="SSF52374">
    <property type="entry name" value="Nucleotidylyl transferase"/>
    <property type="match status" value="1"/>
</dbReference>
<dbReference type="NCBIfam" id="TIGR00396">
    <property type="entry name" value="leuS_bact"/>
    <property type="match status" value="1"/>
</dbReference>
<dbReference type="PANTHER" id="PTHR43740">
    <property type="entry name" value="LEUCYL-TRNA SYNTHETASE"/>
    <property type="match status" value="1"/>
</dbReference>
<dbReference type="InterPro" id="IPR015413">
    <property type="entry name" value="Methionyl/Leucyl_tRNA_Synth"/>
</dbReference>
<dbReference type="FunFam" id="1.10.730.10:FF:000011">
    <property type="entry name" value="Leucine--tRNA ligase chloroplastic/mitochondrial"/>
    <property type="match status" value="1"/>
</dbReference>
<dbReference type="PROSITE" id="PS00178">
    <property type="entry name" value="AA_TRNA_LIGASE_I"/>
    <property type="match status" value="1"/>
</dbReference>
<dbReference type="GO" id="GO:0005524">
    <property type="term" value="F:ATP binding"/>
    <property type="evidence" value="ECO:0007669"/>
    <property type="project" value="UniProtKB-UniRule"/>
</dbReference>
<dbReference type="Gene3D" id="1.10.730.10">
    <property type="entry name" value="Isoleucyl-tRNA Synthetase, Domain 1"/>
    <property type="match status" value="1"/>
</dbReference>
<evidence type="ECO:0000259" key="13">
    <source>
        <dbReference type="Pfam" id="PF08264"/>
    </source>
</evidence>
<dbReference type="RefSeq" id="WP_088917139.1">
    <property type="nucleotide sequence ID" value="NZ_CP018632.1"/>
</dbReference>
<feature type="domain" description="Methionyl/Valyl/Leucyl/Isoleucyl-tRNA synthetase anticodon-binding" evidence="13">
    <location>
        <begin position="714"/>
        <end position="836"/>
    </location>
</feature>
<dbReference type="GO" id="GO:0004823">
    <property type="term" value="F:leucine-tRNA ligase activity"/>
    <property type="evidence" value="ECO:0007669"/>
    <property type="project" value="UniProtKB-UniRule"/>
</dbReference>
<dbReference type="AlphaFoldDB" id="A0A2Z2NVQ6"/>
<dbReference type="Pfam" id="PF13603">
    <property type="entry name" value="tRNA-synt_1_2"/>
    <property type="match status" value="1"/>
</dbReference>
<keyword evidence="5 9" id="KW-0067">ATP-binding</keyword>
<dbReference type="Proteomes" id="UP000250079">
    <property type="component" value="Chromosome"/>
</dbReference>
<gene>
    <name evidence="9 16" type="primary">leuS</name>
    <name evidence="16" type="ORF">IMCC3135_08220</name>
</gene>
<dbReference type="Gene3D" id="3.40.50.620">
    <property type="entry name" value="HUPs"/>
    <property type="match status" value="2"/>
</dbReference>
<keyword evidence="2 9" id="KW-0963">Cytoplasm</keyword>
<dbReference type="KEGG" id="gai:IMCC3135_08220"/>
<proteinExistence type="inferred from homology"/>
<feature type="domain" description="Aminoacyl-tRNA synthetase class Ia" evidence="12">
    <location>
        <begin position="431"/>
        <end position="586"/>
    </location>
</feature>
<dbReference type="GO" id="GO:0005829">
    <property type="term" value="C:cytosol"/>
    <property type="evidence" value="ECO:0007669"/>
    <property type="project" value="TreeGrafter"/>
</dbReference>
<keyword evidence="3 9" id="KW-0436">Ligase</keyword>
<dbReference type="InterPro" id="IPR002302">
    <property type="entry name" value="Leu-tRNA-ligase"/>
</dbReference>
<evidence type="ECO:0000313" key="17">
    <source>
        <dbReference type="Proteomes" id="UP000250079"/>
    </source>
</evidence>
<protein>
    <recommendedName>
        <fullName evidence="9">Leucine--tRNA ligase</fullName>
        <ecNumber evidence="9">6.1.1.4</ecNumber>
    </recommendedName>
    <alternativeName>
        <fullName evidence="9">Leucyl-tRNA synthetase</fullName>
        <shortName evidence="9">LeuRS</shortName>
    </alternativeName>
</protein>
<comment type="catalytic activity">
    <reaction evidence="8 9">
        <text>tRNA(Leu) + L-leucine + ATP = L-leucyl-tRNA(Leu) + AMP + diphosphate</text>
        <dbReference type="Rhea" id="RHEA:11688"/>
        <dbReference type="Rhea" id="RHEA-COMP:9613"/>
        <dbReference type="Rhea" id="RHEA-COMP:9622"/>
        <dbReference type="ChEBI" id="CHEBI:30616"/>
        <dbReference type="ChEBI" id="CHEBI:33019"/>
        <dbReference type="ChEBI" id="CHEBI:57427"/>
        <dbReference type="ChEBI" id="CHEBI:78442"/>
        <dbReference type="ChEBI" id="CHEBI:78494"/>
        <dbReference type="ChEBI" id="CHEBI:456215"/>
        <dbReference type="EC" id="6.1.1.4"/>
    </reaction>
</comment>
<dbReference type="Gene3D" id="2.20.28.290">
    <property type="match status" value="1"/>
</dbReference>
<feature type="coiled-coil region" evidence="11">
    <location>
        <begin position="699"/>
        <end position="726"/>
    </location>
</feature>
<feature type="binding site" evidence="9">
    <location>
        <position position="637"/>
    </location>
    <ligand>
        <name>ATP</name>
        <dbReference type="ChEBI" id="CHEBI:30616"/>
    </ligand>
</feature>
<evidence type="ECO:0000256" key="1">
    <source>
        <dbReference type="ARBA" id="ARBA00005594"/>
    </source>
</evidence>
<evidence type="ECO:0000256" key="10">
    <source>
        <dbReference type="RuleBase" id="RU363035"/>
    </source>
</evidence>
<dbReference type="GO" id="GO:0006429">
    <property type="term" value="P:leucyl-tRNA aminoacylation"/>
    <property type="evidence" value="ECO:0007669"/>
    <property type="project" value="UniProtKB-UniRule"/>
</dbReference>
<accession>A0A2Z2NVQ6</accession>
<dbReference type="EC" id="6.1.1.4" evidence="9"/>
<sequence length="875" mass="98960">MQDQYDFRRTETDVQAVWTSNDAFQVTEDTDRPKYYCLCMFPYPSGSLHMGHVRNYTIGDVISRYKRMQGFNVLQPMGWDAFGLPAENAAIKNNTAPAKWTYSNIEEMREQLQKLGIAYDWSRELATCKPGYYRWEQWFFTQLVKKGLAYKKMAVVNWDPVEGTVLANEQVDSNGCGWRSGAKVERREIPQWFLKITQYAEELLEETDKLEGWPEAVRAQQKNWIGRSEGVEFEFALAGRGDAPLDITEDGMADAIRVYTTRPDTVAGVTYMAVAAEHPVARAMGKRNSEVADFIAECTSTGTSEAAMETMEKRGVPLGIEAINPVSGERVPVYVANFVLMTYGTGAVMSVPGHDQRDWDFATKYGLRIKQVVQSTVNPVDVSEGPFTDKENTVTINSGDFDGLDYEAAFAATADHLVKLAKGERKVNYRLRDWGISRQRYWGCPIPIIYDEEGNVHVVPEEDLPVRLPENVAFSGVTSPIKEDPDFINTTVPGTDKPGRRETDTFDTFFESSWYYARFCSPDAAKMLDERANYWLPVDQYIGGVEHAVMHLLYARFFHKLMRDAGLVVSNEPFTRLLTQGMVVAESFYRTEDSGKAEYFNRKELDISYDDKGRIDGAILKSDGQPVTVGRIEKMSKSKNNGVDPLEMIDRYGADTMRLFSMSDTPPHQSLEWKEGGVEGMHRFLKRVWREVSVLDSSFIQATLNVEELNDEQKALRRKTHETIAKVTDDIERRMTFNTAIASMMELFNEVTRFSDRSESGKAVVFEACSALVRLLSPFVPHITHELWQGMGYTTALINEAWPETDEDALTRNELELVVQVNGKRRSSITVAADASREDCEATARADADVQRHVDGLTIRKVIVVPGRLVNIVAN</sequence>
<dbReference type="FunFam" id="3.40.50.620:FF:000056">
    <property type="entry name" value="Leucine--tRNA ligase"/>
    <property type="match status" value="1"/>
</dbReference>
<dbReference type="Gene3D" id="3.10.20.590">
    <property type="match status" value="1"/>
</dbReference>
<keyword evidence="7 9" id="KW-0030">Aminoacyl-tRNA synthetase</keyword>
<dbReference type="InterPro" id="IPR001412">
    <property type="entry name" value="aa-tRNA-synth_I_CS"/>
</dbReference>
<keyword evidence="4 9" id="KW-0547">Nucleotide-binding</keyword>
<dbReference type="InterPro" id="IPR014729">
    <property type="entry name" value="Rossmann-like_a/b/a_fold"/>
</dbReference>
<dbReference type="Pfam" id="PF08264">
    <property type="entry name" value="Anticodon_1"/>
    <property type="match status" value="1"/>
</dbReference>
<dbReference type="HAMAP" id="MF_00049_B">
    <property type="entry name" value="Leu_tRNA_synth_B"/>
    <property type="match status" value="1"/>
</dbReference>
<evidence type="ECO:0000256" key="2">
    <source>
        <dbReference type="ARBA" id="ARBA00022490"/>
    </source>
</evidence>
<evidence type="ECO:0000256" key="9">
    <source>
        <dbReference type="HAMAP-Rule" id="MF_00049"/>
    </source>
</evidence>
<comment type="similarity">
    <text evidence="1 9 10">Belongs to the class-I aminoacyl-tRNA synthetase family.</text>
</comment>
<evidence type="ECO:0000256" key="4">
    <source>
        <dbReference type="ARBA" id="ARBA00022741"/>
    </source>
</evidence>
<dbReference type="Pfam" id="PF00133">
    <property type="entry name" value="tRNA-synt_1"/>
    <property type="match status" value="2"/>
</dbReference>
<reference evidence="16 17" key="1">
    <citation type="submission" date="2016-12" db="EMBL/GenBank/DDBJ databases">
        <authorList>
            <person name="Song W.-J."/>
            <person name="Kurnit D.M."/>
        </authorList>
    </citation>
    <scope>NUCLEOTIDE SEQUENCE [LARGE SCALE GENOMIC DNA]</scope>
    <source>
        <strain evidence="16 17">IMCC3135</strain>
    </source>
</reference>
<dbReference type="InterPro" id="IPR025709">
    <property type="entry name" value="Leu_tRNA-synth_edit"/>
</dbReference>
<dbReference type="SUPFAM" id="SSF50677">
    <property type="entry name" value="ValRS/IleRS/LeuRS editing domain"/>
    <property type="match status" value="1"/>
</dbReference>
<dbReference type="InterPro" id="IPR009080">
    <property type="entry name" value="tRNAsynth_Ia_anticodon-bd"/>
</dbReference>
<dbReference type="InterPro" id="IPR009008">
    <property type="entry name" value="Val/Leu/Ile-tRNA-synth_edit"/>
</dbReference>
<dbReference type="CDD" id="cd00812">
    <property type="entry name" value="LeuRS_core"/>
    <property type="match status" value="1"/>
</dbReference>
<keyword evidence="17" id="KW-1185">Reference proteome</keyword>